<evidence type="ECO:0000313" key="8">
    <source>
        <dbReference type="EMBL" id="PPJ57392.1"/>
    </source>
</evidence>
<comment type="caution">
    <text evidence="8">The sequence shown here is derived from an EMBL/GenBank/DDBJ whole genome shotgun (WGS) entry which is preliminary data.</text>
</comment>
<dbReference type="InterPro" id="IPR020471">
    <property type="entry name" value="AKR"/>
</dbReference>
<feature type="binding site" evidence="5">
    <location>
        <position position="153"/>
    </location>
    <ligand>
        <name>substrate</name>
    </ligand>
</feature>
<dbReference type="PRINTS" id="PR00069">
    <property type="entry name" value="ALDKETRDTASE"/>
</dbReference>
<dbReference type="STRING" id="357750.A0A2S6CCF0"/>
<gene>
    <name evidence="8" type="ORF">CBER1_01393</name>
</gene>
<evidence type="ECO:0000256" key="1">
    <source>
        <dbReference type="ARBA" id="ARBA00007905"/>
    </source>
</evidence>
<reference evidence="9" key="1">
    <citation type="journal article" date="2017" name="bioRxiv">
        <title>Conservation of a gene cluster reveals novel cercosporin biosynthetic mechanisms and extends production to the genus Colletotrichum.</title>
        <authorList>
            <person name="de Jonge R."/>
            <person name="Ebert M.K."/>
            <person name="Huitt-Roehl C.R."/>
            <person name="Pal P."/>
            <person name="Suttle J.C."/>
            <person name="Spanner R.E."/>
            <person name="Neubauer J.D."/>
            <person name="Jurick W.M.II."/>
            <person name="Stott K.A."/>
            <person name="Secor G.A."/>
            <person name="Thomma B.P.H.J."/>
            <person name="Van de Peer Y."/>
            <person name="Townsend C.A."/>
            <person name="Bolton M.D."/>
        </authorList>
    </citation>
    <scope>NUCLEOTIDE SEQUENCE [LARGE SCALE GENOMIC DNA]</scope>
    <source>
        <strain evidence="9">CBS538.71</strain>
    </source>
</reference>
<accession>A0A2S6CCF0</accession>
<keyword evidence="2" id="KW-0521">NADP</keyword>
<feature type="domain" description="NADP-dependent oxidoreductase" evidence="7">
    <location>
        <begin position="50"/>
        <end position="335"/>
    </location>
</feature>
<dbReference type="Gene3D" id="3.20.20.100">
    <property type="entry name" value="NADP-dependent oxidoreductase domain"/>
    <property type="match status" value="1"/>
</dbReference>
<dbReference type="OrthoDB" id="416253at2759"/>
<feature type="site" description="Lowers pKa of active site Tyr" evidence="6">
    <location>
        <position position="120"/>
    </location>
</feature>
<dbReference type="PIRSF" id="PIRSF000097">
    <property type="entry name" value="AKR"/>
    <property type="match status" value="1"/>
</dbReference>
<evidence type="ECO:0000256" key="6">
    <source>
        <dbReference type="PIRSR" id="PIRSR000097-3"/>
    </source>
</evidence>
<evidence type="ECO:0000259" key="7">
    <source>
        <dbReference type="Pfam" id="PF00248"/>
    </source>
</evidence>
<keyword evidence="3" id="KW-0560">Oxidoreductase</keyword>
<proteinExistence type="inferred from homology"/>
<dbReference type="AlphaFoldDB" id="A0A2S6CCF0"/>
<dbReference type="InterPro" id="IPR036812">
    <property type="entry name" value="NAD(P)_OxRdtase_dom_sf"/>
</dbReference>
<keyword evidence="9" id="KW-1185">Reference proteome</keyword>
<protein>
    <recommendedName>
        <fullName evidence="7">NADP-dependent oxidoreductase domain-containing protein</fullName>
    </recommendedName>
</protein>
<dbReference type="EMBL" id="PNEN01000495">
    <property type="protein sequence ID" value="PPJ57392.1"/>
    <property type="molecule type" value="Genomic_DNA"/>
</dbReference>
<evidence type="ECO:0000256" key="5">
    <source>
        <dbReference type="PIRSR" id="PIRSR000097-2"/>
    </source>
</evidence>
<comment type="similarity">
    <text evidence="1">Belongs to the aldo/keto reductase family.</text>
</comment>
<dbReference type="SUPFAM" id="SSF51430">
    <property type="entry name" value="NAD(P)-linked oxidoreductase"/>
    <property type="match status" value="1"/>
</dbReference>
<dbReference type="GO" id="GO:0016616">
    <property type="term" value="F:oxidoreductase activity, acting on the CH-OH group of donors, NAD or NADP as acceptor"/>
    <property type="evidence" value="ECO:0007669"/>
    <property type="project" value="UniProtKB-ARBA"/>
</dbReference>
<dbReference type="InterPro" id="IPR023210">
    <property type="entry name" value="NADP_OxRdtase_dom"/>
</dbReference>
<feature type="active site" description="Proton donor" evidence="4">
    <location>
        <position position="76"/>
    </location>
</feature>
<sequence>MLIRGRPVARAITRRLPGLWHFSQSSHYHVKTFKLNTGAEIPYIGLGTFRDPDQQKDAVASALKLGYRHIDTARVYCLFPLLLKIRVLLTGTPSYDTEKQVGAGIHKSGIKREEIFLTTKLWSNSHHPDDVEPALDDSLEDLRTDYVDLFLMHYPATFKRGKARFPREDASGDMLMGETNYIDAWLAMEKLLKTGKVKAIGMSNFSRGEMEGVLEKGNIVPAVHQMELHPYLAQHDFTAWHKQHNIQLIQFSPFANQNTFYKHGQNMPKLLQDPVLHEIGKKYGKSAAQVALSWGISKGRCVIPKSTIAREQEENLQSVDFELNKEDIQRIDAMDRKLRFNYKGLNYGWKLYSDLEGVD</sequence>
<evidence type="ECO:0000256" key="2">
    <source>
        <dbReference type="ARBA" id="ARBA00022857"/>
    </source>
</evidence>
<dbReference type="PANTHER" id="PTHR43827:SF3">
    <property type="entry name" value="NADP-DEPENDENT OXIDOREDUCTASE DOMAIN-CONTAINING PROTEIN"/>
    <property type="match status" value="1"/>
</dbReference>
<dbReference type="InterPro" id="IPR018170">
    <property type="entry name" value="Aldo/ket_reductase_CS"/>
</dbReference>
<dbReference type="PANTHER" id="PTHR43827">
    <property type="entry name" value="2,5-DIKETO-D-GLUCONIC ACID REDUCTASE"/>
    <property type="match status" value="1"/>
</dbReference>
<dbReference type="CDD" id="cd19071">
    <property type="entry name" value="AKR_AKR1-5-like"/>
    <property type="match status" value="1"/>
</dbReference>
<organism evidence="8 9">
    <name type="scientific">Cercospora berteroae</name>
    <dbReference type="NCBI Taxonomy" id="357750"/>
    <lineage>
        <taxon>Eukaryota</taxon>
        <taxon>Fungi</taxon>
        <taxon>Dikarya</taxon>
        <taxon>Ascomycota</taxon>
        <taxon>Pezizomycotina</taxon>
        <taxon>Dothideomycetes</taxon>
        <taxon>Dothideomycetidae</taxon>
        <taxon>Mycosphaerellales</taxon>
        <taxon>Mycosphaerellaceae</taxon>
        <taxon>Cercospora</taxon>
    </lineage>
</organism>
<evidence type="ECO:0000256" key="3">
    <source>
        <dbReference type="ARBA" id="ARBA00023002"/>
    </source>
</evidence>
<evidence type="ECO:0000313" key="9">
    <source>
        <dbReference type="Proteomes" id="UP000237631"/>
    </source>
</evidence>
<dbReference type="Proteomes" id="UP000237631">
    <property type="component" value="Unassembled WGS sequence"/>
</dbReference>
<dbReference type="PROSITE" id="PS00062">
    <property type="entry name" value="ALDOKETO_REDUCTASE_2"/>
    <property type="match status" value="1"/>
</dbReference>
<dbReference type="Pfam" id="PF00248">
    <property type="entry name" value="Aldo_ket_red"/>
    <property type="match status" value="1"/>
</dbReference>
<evidence type="ECO:0000256" key="4">
    <source>
        <dbReference type="PIRSR" id="PIRSR000097-1"/>
    </source>
</evidence>
<name>A0A2S6CCF0_9PEZI</name>